<proteinExistence type="predicted"/>
<evidence type="ECO:0000313" key="5">
    <source>
        <dbReference type="EMBL" id="KAL3315421.1"/>
    </source>
</evidence>
<feature type="domain" description="EF-hand" evidence="4">
    <location>
        <begin position="31"/>
        <end position="66"/>
    </location>
</feature>
<keyword evidence="1" id="KW-0106">Calcium</keyword>
<dbReference type="InterPro" id="IPR018247">
    <property type="entry name" value="EF_Hand_1_Ca_BS"/>
</dbReference>
<feature type="region of interest" description="Disordered" evidence="2">
    <location>
        <begin position="72"/>
        <end position="94"/>
    </location>
</feature>
<keyword evidence="6" id="KW-1185">Reference proteome</keyword>
<dbReference type="InterPro" id="IPR011992">
    <property type="entry name" value="EF-hand-dom_pair"/>
</dbReference>
<evidence type="ECO:0000256" key="2">
    <source>
        <dbReference type="SAM" id="MobiDB-lite"/>
    </source>
</evidence>
<sequence>MTGIHTFDTLPSSGGKITGDTARSVLMQSNLPVVALRRVWNLSDIDKDGCLDREEFVLANYLVKLKLEGSELPSTLPDHLIPPTKKESKSDTLS</sequence>
<evidence type="ECO:0000313" key="6">
    <source>
        <dbReference type="Proteomes" id="UP001626550"/>
    </source>
</evidence>
<feature type="domain" description="EH" evidence="3">
    <location>
        <begin position="8"/>
        <end position="87"/>
    </location>
</feature>
<accession>A0ABD2Q776</accession>
<dbReference type="SMART" id="SM00027">
    <property type="entry name" value="EH"/>
    <property type="match status" value="1"/>
</dbReference>
<dbReference type="AlphaFoldDB" id="A0ABD2Q776"/>
<dbReference type="CDD" id="cd00052">
    <property type="entry name" value="EH"/>
    <property type="match status" value="1"/>
</dbReference>
<dbReference type="PANTHER" id="PTHR11216">
    <property type="entry name" value="EH DOMAIN"/>
    <property type="match status" value="1"/>
</dbReference>
<evidence type="ECO:0000256" key="1">
    <source>
        <dbReference type="ARBA" id="ARBA00022837"/>
    </source>
</evidence>
<dbReference type="GO" id="GO:0016787">
    <property type="term" value="F:hydrolase activity"/>
    <property type="evidence" value="ECO:0007669"/>
    <property type="project" value="UniProtKB-KW"/>
</dbReference>
<dbReference type="SUPFAM" id="SSF47473">
    <property type="entry name" value="EF-hand"/>
    <property type="match status" value="1"/>
</dbReference>
<dbReference type="PROSITE" id="PS50031">
    <property type="entry name" value="EH"/>
    <property type="match status" value="1"/>
</dbReference>
<reference evidence="5 6" key="1">
    <citation type="submission" date="2024-11" db="EMBL/GenBank/DDBJ databases">
        <title>Adaptive evolution of stress response genes in parasites aligns with host niche diversity.</title>
        <authorList>
            <person name="Hahn C."/>
            <person name="Resl P."/>
        </authorList>
    </citation>
    <scope>NUCLEOTIDE SEQUENCE [LARGE SCALE GENOMIC DNA]</scope>
    <source>
        <strain evidence="5">EGGRZ-B1_66</strain>
        <tissue evidence="5">Body</tissue>
    </source>
</reference>
<protein>
    <submittedName>
        <fullName evidence="5">3-hydroxyisobutyryl-CoA hydrolase</fullName>
    </submittedName>
</protein>
<dbReference type="InterPro" id="IPR000261">
    <property type="entry name" value="EH_dom"/>
</dbReference>
<name>A0ABD2Q776_9PLAT</name>
<dbReference type="InterPro" id="IPR002048">
    <property type="entry name" value="EF_hand_dom"/>
</dbReference>
<evidence type="ECO:0000259" key="4">
    <source>
        <dbReference type="PROSITE" id="PS50222"/>
    </source>
</evidence>
<keyword evidence="5" id="KW-0378">Hydrolase</keyword>
<dbReference type="PROSITE" id="PS00018">
    <property type="entry name" value="EF_HAND_1"/>
    <property type="match status" value="1"/>
</dbReference>
<dbReference type="Gene3D" id="1.10.238.10">
    <property type="entry name" value="EF-hand"/>
    <property type="match status" value="1"/>
</dbReference>
<organism evidence="5 6">
    <name type="scientific">Cichlidogyrus casuarinus</name>
    <dbReference type="NCBI Taxonomy" id="1844966"/>
    <lineage>
        <taxon>Eukaryota</taxon>
        <taxon>Metazoa</taxon>
        <taxon>Spiralia</taxon>
        <taxon>Lophotrochozoa</taxon>
        <taxon>Platyhelminthes</taxon>
        <taxon>Monogenea</taxon>
        <taxon>Monopisthocotylea</taxon>
        <taxon>Dactylogyridea</taxon>
        <taxon>Ancyrocephalidae</taxon>
        <taxon>Cichlidogyrus</taxon>
    </lineage>
</organism>
<gene>
    <name evidence="5" type="primary">EHD3_1</name>
    <name evidence="5" type="ORF">Ciccas_005949</name>
</gene>
<comment type="caution">
    <text evidence="5">The sequence shown here is derived from an EMBL/GenBank/DDBJ whole genome shotgun (WGS) entry which is preliminary data.</text>
</comment>
<evidence type="ECO:0000259" key="3">
    <source>
        <dbReference type="PROSITE" id="PS50031"/>
    </source>
</evidence>
<dbReference type="EMBL" id="JBJKFK010000756">
    <property type="protein sequence ID" value="KAL3315421.1"/>
    <property type="molecule type" value="Genomic_DNA"/>
</dbReference>
<dbReference type="Pfam" id="PF12763">
    <property type="entry name" value="EH"/>
    <property type="match status" value="1"/>
</dbReference>
<dbReference type="PROSITE" id="PS50222">
    <property type="entry name" value="EF_HAND_2"/>
    <property type="match status" value="1"/>
</dbReference>
<dbReference type="Proteomes" id="UP001626550">
    <property type="component" value="Unassembled WGS sequence"/>
</dbReference>
<feature type="compositionally biased region" description="Basic and acidic residues" evidence="2">
    <location>
        <begin position="84"/>
        <end position="94"/>
    </location>
</feature>